<feature type="coiled-coil region" evidence="1">
    <location>
        <begin position="124"/>
        <end position="151"/>
    </location>
</feature>
<evidence type="ECO:0000259" key="2">
    <source>
        <dbReference type="Pfam" id="PF10543"/>
    </source>
</evidence>
<organism evidence="3 4">
    <name type="scientific">Candidatus Gottesmanbacteria bacterium GW2011_GWB1_44_11c</name>
    <dbReference type="NCBI Taxonomy" id="1618447"/>
    <lineage>
        <taxon>Bacteria</taxon>
        <taxon>Candidatus Gottesmaniibacteriota</taxon>
    </lineage>
</organism>
<dbReference type="Proteomes" id="UP000034617">
    <property type="component" value="Unassembled WGS sequence"/>
</dbReference>
<keyword evidence="1" id="KW-0175">Coiled coil</keyword>
<evidence type="ECO:0000256" key="1">
    <source>
        <dbReference type="SAM" id="Coils"/>
    </source>
</evidence>
<protein>
    <recommendedName>
        <fullName evidence="2">KilA-N DNA-binding domain-containing protein</fullName>
    </recommendedName>
</protein>
<reference evidence="3 4" key="1">
    <citation type="journal article" date="2015" name="Nature">
        <title>rRNA introns, odd ribosomes, and small enigmatic genomes across a large radiation of phyla.</title>
        <authorList>
            <person name="Brown C.T."/>
            <person name="Hug L.A."/>
            <person name="Thomas B.C."/>
            <person name="Sharon I."/>
            <person name="Castelle C.J."/>
            <person name="Singh A."/>
            <person name="Wilkins M.J."/>
            <person name="Williams K.H."/>
            <person name="Banfield J.F."/>
        </authorList>
    </citation>
    <scope>NUCLEOTIDE SEQUENCE [LARGE SCALE GENOMIC DNA]</scope>
</reference>
<dbReference type="Pfam" id="PF10543">
    <property type="entry name" value="ORF6N"/>
    <property type="match status" value="1"/>
</dbReference>
<sequence length="175" mass="19718">MIKKSTKSLVSINTIERKILIVRNEKVILDSDLAELYGVTTGALNQAIKRNKERFPSDFAFTLTPEEIANLKSQIVISSSKHGGRRRSRPHAFTEHGVLMAANVLKSKLAIQVSIQIVRTFVLMRQTLAANSNLSRKLDNLEKKYDKQFAVIFQAIRALISSPAPTRRKIGFRTK</sequence>
<dbReference type="EMBL" id="LCHM01000066">
    <property type="protein sequence ID" value="KKT34749.1"/>
    <property type="molecule type" value="Genomic_DNA"/>
</dbReference>
<proteinExistence type="predicted"/>
<gene>
    <name evidence="3" type="ORF">UW22_C0066G0004</name>
</gene>
<dbReference type="AlphaFoldDB" id="A0A0G1JHB3"/>
<name>A0A0G1JHB3_9BACT</name>
<accession>A0A0G1JHB3</accession>
<evidence type="ECO:0000313" key="4">
    <source>
        <dbReference type="Proteomes" id="UP000034617"/>
    </source>
</evidence>
<comment type="caution">
    <text evidence="3">The sequence shown here is derived from an EMBL/GenBank/DDBJ whole genome shotgun (WGS) entry which is preliminary data.</text>
</comment>
<feature type="domain" description="KilA-N DNA-binding" evidence="2">
    <location>
        <begin position="18"/>
        <end position="104"/>
    </location>
</feature>
<dbReference type="InterPro" id="IPR018873">
    <property type="entry name" value="KilA-N_DNA-bd_domain"/>
</dbReference>
<evidence type="ECO:0000313" key="3">
    <source>
        <dbReference type="EMBL" id="KKT34749.1"/>
    </source>
</evidence>